<dbReference type="InterPro" id="IPR004910">
    <property type="entry name" value="Yippee/Mis18/Cereblon"/>
</dbReference>
<keyword evidence="7" id="KW-0862">Zinc</keyword>
<evidence type="ECO:0000256" key="12">
    <source>
        <dbReference type="SAM" id="MobiDB-lite"/>
    </source>
</evidence>
<keyword evidence="8" id="KW-0539">Nucleus</keyword>
<evidence type="ECO:0000259" key="13">
    <source>
        <dbReference type="PROSITE" id="PS51793"/>
    </source>
</evidence>
<evidence type="ECO:0000256" key="9">
    <source>
        <dbReference type="ARBA" id="ARBA00023306"/>
    </source>
</evidence>
<keyword evidence="11" id="KW-0175">Coiled coil</keyword>
<feature type="compositionally biased region" description="Basic and acidic residues" evidence="12">
    <location>
        <begin position="100"/>
        <end position="124"/>
    </location>
</feature>
<dbReference type="RefSeq" id="XP_025595849.1">
    <property type="nucleotide sequence ID" value="XM_025744375.1"/>
</dbReference>
<feature type="region of interest" description="Disordered" evidence="12">
    <location>
        <begin position="1"/>
        <end position="124"/>
    </location>
</feature>
<evidence type="ECO:0000256" key="3">
    <source>
        <dbReference type="ARBA" id="ARBA00022454"/>
    </source>
</evidence>
<evidence type="ECO:0000256" key="8">
    <source>
        <dbReference type="ARBA" id="ARBA00023242"/>
    </source>
</evidence>
<evidence type="ECO:0000256" key="2">
    <source>
        <dbReference type="ARBA" id="ARBA00004584"/>
    </source>
</evidence>
<gene>
    <name evidence="14" type="ORF">FA09DRAFT_340901</name>
</gene>
<evidence type="ECO:0000256" key="10">
    <source>
        <dbReference type="ARBA" id="ARBA00023328"/>
    </source>
</evidence>
<dbReference type="AlphaFoldDB" id="A0A316Z1B1"/>
<organism evidence="14 15">
    <name type="scientific">Tilletiopsis washingtonensis</name>
    <dbReference type="NCBI Taxonomy" id="58919"/>
    <lineage>
        <taxon>Eukaryota</taxon>
        <taxon>Fungi</taxon>
        <taxon>Dikarya</taxon>
        <taxon>Basidiomycota</taxon>
        <taxon>Ustilaginomycotina</taxon>
        <taxon>Exobasidiomycetes</taxon>
        <taxon>Entylomatales</taxon>
        <taxon>Entylomatales incertae sedis</taxon>
        <taxon>Tilletiopsis</taxon>
    </lineage>
</organism>
<dbReference type="STRING" id="58919.A0A316Z1B1"/>
<dbReference type="GO" id="GO:0034080">
    <property type="term" value="P:CENP-A containing chromatin assembly"/>
    <property type="evidence" value="ECO:0007669"/>
    <property type="project" value="TreeGrafter"/>
</dbReference>
<keyword evidence="15" id="KW-1185">Reference proteome</keyword>
<dbReference type="PROSITE" id="PS51793">
    <property type="entry name" value="MIS18"/>
    <property type="match status" value="1"/>
</dbReference>
<evidence type="ECO:0000256" key="5">
    <source>
        <dbReference type="ARBA" id="ARBA00022723"/>
    </source>
</evidence>
<dbReference type="Pfam" id="PF03226">
    <property type="entry name" value="Yippee-Mis18"/>
    <property type="match status" value="1"/>
</dbReference>
<accession>A0A316Z1B1</accession>
<dbReference type="GO" id="GO:0046872">
    <property type="term" value="F:metal ion binding"/>
    <property type="evidence" value="ECO:0007669"/>
    <property type="project" value="UniProtKB-KW"/>
</dbReference>
<comment type="subcellular location">
    <subcellularLocation>
        <location evidence="2">Chromosome</location>
        <location evidence="2">Centromere</location>
    </subcellularLocation>
    <subcellularLocation>
        <location evidence="1">Nucleus</location>
    </subcellularLocation>
</comment>
<evidence type="ECO:0000256" key="1">
    <source>
        <dbReference type="ARBA" id="ARBA00004123"/>
    </source>
</evidence>
<dbReference type="EMBL" id="KZ819303">
    <property type="protein sequence ID" value="PWN95570.1"/>
    <property type="molecule type" value="Genomic_DNA"/>
</dbReference>
<dbReference type="GO" id="GO:0007059">
    <property type="term" value="P:chromosome segregation"/>
    <property type="evidence" value="ECO:0007669"/>
    <property type="project" value="TreeGrafter"/>
</dbReference>
<dbReference type="InterPro" id="IPR034752">
    <property type="entry name" value="Mis18"/>
</dbReference>
<feature type="compositionally biased region" description="Low complexity" evidence="12">
    <location>
        <begin position="52"/>
        <end position="74"/>
    </location>
</feature>
<evidence type="ECO:0000256" key="7">
    <source>
        <dbReference type="ARBA" id="ARBA00022833"/>
    </source>
</evidence>
<evidence type="ECO:0000256" key="6">
    <source>
        <dbReference type="ARBA" id="ARBA00022776"/>
    </source>
</evidence>
<dbReference type="PANTHER" id="PTHR16431:SF1">
    <property type="entry name" value="NEUROGENIC PROTEIN MASTERMIND"/>
    <property type="match status" value="1"/>
</dbReference>
<keyword evidence="4" id="KW-0132">Cell division</keyword>
<keyword evidence="5" id="KW-0479">Metal-binding</keyword>
<feature type="domain" description="Mis18" evidence="13">
    <location>
        <begin position="218"/>
        <end position="318"/>
    </location>
</feature>
<evidence type="ECO:0000256" key="4">
    <source>
        <dbReference type="ARBA" id="ARBA00022618"/>
    </source>
</evidence>
<evidence type="ECO:0000256" key="11">
    <source>
        <dbReference type="SAM" id="Coils"/>
    </source>
</evidence>
<feature type="region of interest" description="Disordered" evidence="12">
    <location>
        <begin position="373"/>
        <end position="421"/>
    </location>
</feature>
<dbReference type="Proteomes" id="UP000245946">
    <property type="component" value="Unassembled WGS sequence"/>
</dbReference>
<dbReference type="GO" id="GO:0000775">
    <property type="term" value="C:chromosome, centromeric region"/>
    <property type="evidence" value="ECO:0007669"/>
    <property type="project" value="UniProtKB-SubCell"/>
</dbReference>
<keyword evidence="3" id="KW-0158">Chromosome</keyword>
<name>A0A316Z1B1_9BASI</name>
<dbReference type="GO" id="GO:0000785">
    <property type="term" value="C:chromatin"/>
    <property type="evidence" value="ECO:0007669"/>
    <property type="project" value="TreeGrafter"/>
</dbReference>
<dbReference type="OrthoDB" id="74210at2759"/>
<keyword evidence="9" id="KW-0131">Cell cycle</keyword>
<reference evidence="14 15" key="1">
    <citation type="journal article" date="2018" name="Mol. Biol. Evol.">
        <title>Broad Genomic Sampling Reveals a Smut Pathogenic Ancestry of the Fungal Clade Ustilaginomycotina.</title>
        <authorList>
            <person name="Kijpornyongpan T."/>
            <person name="Mondo S.J."/>
            <person name="Barry K."/>
            <person name="Sandor L."/>
            <person name="Lee J."/>
            <person name="Lipzen A."/>
            <person name="Pangilinan J."/>
            <person name="LaButti K."/>
            <person name="Hainaut M."/>
            <person name="Henrissat B."/>
            <person name="Grigoriev I.V."/>
            <person name="Spatafora J.W."/>
            <person name="Aime M.C."/>
        </authorList>
    </citation>
    <scope>NUCLEOTIDE SEQUENCE [LARGE SCALE GENOMIC DNA]</scope>
    <source>
        <strain evidence="14 15">MCA 4186</strain>
    </source>
</reference>
<keyword evidence="10" id="KW-0137">Centromere</keyword>
<evidence type="ECO:0000313" key="14">
    <source>
        <dbReference type="EMBL" id="PWN95570.1"/>
    </source>
</evidence>
<feature type="coiled-coil region" evidence="11">
    <location>
        <begin position="184"/>
        <end position="211"/>
    </location>
</feature>
<keyword evidence="6" id="KW-0498">Mitosis</keyword>
<sequence>MSRASSSSPDELDGSHPRAYVHARTQLTSEDADLAADAPAAAPPPRRRTHSRSSAASAGQHASTSALPATTASAQLTRERDHRSPKSSPSTPGRRQRQASADERAAEAEREAHLAEWRDDNPDDVLRHADAWERDAYWRAYAEAEAEADEIKAAYLADAREKRVGGQRRAEAPMHAAPPLRGHEALLERESESAQAEVLEHQQEEEALRDEVPSDEALLVFQCVQCGAILGDSLAWVVAQRELALLVLSAVTPAVQADPSLHTSSAPGPDLGSTFSTLACAPPCSAPLGRTYRTTPAALDELRSAYALDIAAVRVYQLGSAMTANGVPARHAQAARHAEAAPARSGALDDHRVRVLLMGLGERLLRLEQTVQTLLAPPPPPQREQSAGSWEREGSGGRGSKRSLGASAGPPERGAQRRRGR</sequence>
<protein>
    <recommendedName>
        <fullName evidence="13">Mis18 domain-containing protein</fullName>
    </recommendedName>
</protein>
<evidence type="ECO:0000313" key="15">
    <source>
        <dbReference type="Proteomes" id="UP000245946"/>
    </source>
</evidence>
<proteinExistence type="predicted"/>
<dbReference type="PANTHER" id="PTHR16431">
    <property type="entry name" value="NEUROGENIC PROTEIN MASTERMIND"/>
    <property type="match status" value="1"/>
</dbReference>
<dbReference type="GO" id="GO:0005634">
    <property type="term" value="C:nucleus"/>
    <property type="evidence" value="ECO:0007669"/>
    <property type="project" value="UniProtKB-SubCell"/>
</dbReference>
<dbReference type="GeneID" id="37271919"/>
<dbReference type="GO" id="GO:0051301">
    <property type="term" value="P:cell division"/>
    <property type="evidence" value="ECO:0007669"/>
    <property type="project" value="UniProtKB-KW"/>
</dbReference>